<keyword evidence="4 5" id="KW-0456">Lyase</keyword>
<gene>
    <name evidence="9" type="ORF">C8E83_0480</name>
</gene>
<dbReference type="GO" id="GO:0042838">
    <property type="term" value="P:D-glucarate catabolic process"/>
    <property type="evidence" value="ECO:0007669"/>
    <property type="project" value="UniProtKB-UniRule"/>
</dbReference>
<keyword evidence="10" id="KW-1185">Reference proteome</keyword>
<evidence type="ECO:0000256" key="8">
    <source>
        <dbReference type="PIRSR" id="PIRSR001365-2"/>
    </source>
</evidence>
<feature type="active site" description="Proton donor/acceptor" evidence="7">
    <location>
        <position position="142"/>
    </location>
</feature>
<comment type="similarity">
    <text evidence="3 5 6">Belongs to the DapA family.</text>
</comment>
<dbReference type="Pfam" id="PF00701">
    <property type="entry name" value="DHDPS"/>
    <property type="match status" value="1"/>
</dbReference>
<dbReference type="OrthoDB" id="8995637at2"/>
<evidence type="ECO:0000256" key="7">
    <source>
        <dbReference type="PIRSR" id="PIRSR001365-1"/>
    </source>
</evidence>
<evidence type="ECO:0000313" key="9">
    <source>
        <dbReference type="EMBL" id="RKR73388.1"/>
    </source>
</evidence>
<proteinExistence type="inferred from homology"/>
<dbReference type="Proteomes" id="UP000280008">
    <property type="component" value="Unassembled WGS sequence"/>
</dbReference>
<dbReference type="HAMAP" id="MF_00694">
    <property type="entry name" value="KDGDH"/>
    <property type="match status" value="1"/>
</dbReference>
<sequence length="323" mass="33894">MPAPLTFDGVLFFPVTPFGDGGDVDEGVLRDHVAARLDDGAGAVFAGCGTGEFHALSIAERAVVARVAAQAVAGRPADDRVPVVAGVGGALGDAIESARRMRDTGADALLLLPPYLVSGPQHGLARWVETIVEAADLPVVLYHRANALYRAATVERLVADPRVIGVKDGHGDIAMMQELVAAATAIRPDLLFFNGLLTAEVSQAAYRGIGVPLYSSAAFAMAPGIATAFYEAYRAGDEPTRLRILREFYLPLVRLRDETPGFAVSLVKAGLRLQGVPVGSVRPPLADPTDEQLARLGTILEAGERLAQELADTRSATAAAPRA</sequence>
<evidence type="ECO:0000313" key="10">
    <source>
        <dbReference type="Proteomes" id="UP000280008"/>
    </source>
</evidence>
<dbReference type="PANTHER" id="PTHR12128:SF19">
    <property type="entry name" value="5-DEHYDRO-4-DEOXYGLUCARATE DEHYDRATASE 2-RELATED"/>
    <property type="match status" value="1"/>
</dbReference>
<comment type="caution">
    <text evidence="9">The sequence shown here is derived from an EMBL/GenBank/DDBJ whole genome shotgun (WGS) entry which is preliminary data.</text>
</comment>
<dbReference type="PANTHER" id="PTHR12128">
    <property type="entry name" value="DIHYDRODIPICOLINATE SYNTHASE"/>
    <property type="match status" value="1"/>
</dbReference>
<dbReference type="UniPathway" id="UPA00564">
    <property type="reaction ID" value="UER00628"/>
</dbReference>
<dbReference type="NCBIfam" id="NF002958">
    <property type="entry name" value="PRK03620.1"/>
    <property type="match status" value="1"/>
</dbReference>
<comment type="catalytic activity">
    <reaction evidence="1 5">
        <text>5-dehydro-4-deoxy-D-glucarate + H(+) = 2,5-dioxopentanoate + CO2 + H2O</text>
        <dbReference type="Rhea" id="RHEA:24608"/>
        <dbReference type="ChEBI" id="CHEBI:15377"/>
        <dbReference type="ChEBI" id="CHEBI:15378"/>
        <dbReference type="ChEBI" id="CHEBI:16526"/>
        <dbReference type="ChEBI" id="CHEBI:42819"/>
        <dbReference type="ChEBI" id="CHEBI:58136"/>
        <dbReference type="EC" id="4.2.1.41"/>
    </reaction>
</comment>
<accession>A0A495ID54</accession>
<dbReference type="AlphaFoldDB" id="A0A495ID54"/>
<evidence type="ECO:0000256" key="4">
    <source>
        <dbReference type="ARBA" id="ARBA00023239"/>
    </source>
</evidence>
<feature type="active site" description="Schiff-base intermediate with substrate" evidence="7">
    <location>
        <position position="167"/>
    </location>
</feature>
<dbReference type="Gene3D" id="3.20.20.70">
    <property type="entry name" value="Aldolase class I"/>
    <property type="match status" value="1"/>
</dbReference>
<dbReference type="SUPFAM" id="SSF51569">
    <property type="entry name" value="Aldolase"/>
    <property type="match status" value="1"/>
</dbReference>
<dbReference type="PIRSF" id="PIRSF001365">
    <property type="entry name" value="DHDPS"/>
    <property type="match status" value="1"/>
</dbReference>
<dbReference type="EC" id="4.2.1.41" evidence="5"/>
<dbReference type="InterPro" id="IPR017655">
    <property type="entry name" value="Dehydro-deoxyglucarate_dehyd"/>
</dbReference>
<dbReference type="SMART" id="SM01130">
    <property type="entry name" value="DHDPS"/>
    <property type="match status" value="1"/>
</dbReference>
<organism evidence="9 10">
    <name type="scientific">Frondihabitans australicus</name>
    <dbReference type="NCBI Taxonomy" id="386892"/>
    <lineage>
        <taxon>Bacteria</taxon>
        <taxon>Bacillati</taxon>
        <taxon>Actinomycetota</taxon>
        <taxon>Actinomycetes</taxon>
        <taxon>Micrococcales</taxon>
        <taxon>Microbacteriaceae</taxon>
        <taxon>Frondihabitans</taxon>
    </lineage>
</organism>
<evidence type="ECO:0000256" key="6">
    <source>
        <dbReference type="PIRNR" id="PIRNR001365"/>
    </source>
</evidence>
<comment type="pathway">
    <text evidence="2 5">Carbohydrate acid metabolism; D-glucarate degradation; 2,5-dioxopentanoate from D-glucarate: step 2/2.</text>
</comment>
<dbReference type="InterPro" id="IPR013785">
    <property type="entry name" value="Aldolase_TIM"/>
</dbReference>
<dbReference type="EMBL" id="RBKS01000001">
    <property type="protein sequence ID" value="RKR73388.1"/>
    <property type="molecule type" value="Genomic_DNA"/>
</dbReference>
<dbReference type="GO" id="GO:0047448">
    <property type="term" value="F:5-dehydro-4-deoxyglucarate dehydratase activity"/>
    <property type="evidence" value="ECO:0007669"/>
    <property type="project" value="UniProtKB-UniRule"/>
</dbReference>
<evidence type="ECO:0000256" key="1">
    <source>
        <dbReference type="ARBA" id="ARBA00001446"/>
    </source>
</evidence>
<reference evidence="9 10" key="1">
    <citation type="submission" date="2018-10" db="EMBL/GenBank/DDBJ databases">
        <title>Sequencing the genomes of 1000 actinobacteria strains.</title>
        <authorList>
            <person name="Klenk H.-P."/>
        </authorList>
    </citation>
    <scope>NUCLEOTIDE SEQUENCE [LARGE SCALE GENOMIC DNA]</scope>
    <source>
        <strain evidence="9 10">DSM 17894</strain>
    </source>
</reference>
<name>A0A495ID54_9MICO</name>
<evidence type="ECO:0000256" key="5">
    <source>
        <dbReference type="HAMAP-Rule" id="MF_00694"/>
    </source>
</evidence>
<dbReference type="InterPro" id="IPR002220">
    <property type="entry name" value="DapA-like"/>
</dbReference>
<dbReference type="RefSeq" id="WP_121368256.1">
    <property type="nucleotide sequence ID" value="NZ_RBKS01000001.1"/>
</dbReference>
<evidence type="ECO:0000256" key="2">
    <source>
        <dbReference type="ARBA" id="ARBA00004983"/>
    </source>
</evidence>
<feature type="binding site" evidence="8">
    <location>
        <position position="50"/>
    </location>
    <ligand>
        <name>pyruvate</name>
        <dbReference type="ChEBI" id="CHEBI:15361"/>
    </ligand>
</feature>
<protein>
    <recommendedName>
        <fullName evidence="5">Probable 5-dehydro-4-deoxyglucarate dehydratase</fullName>
        <ecNumber evidence="5">4.2.1.41</ecNumber>
    </recommendedName>
    <alternativeName>
        <fullName evidence="5">5-keto-4-deoxy-glucarate dehydratase</fullName>
        <shortName evidence="5">KDGDH</shortName>
    </alternativeName>
</protein>
<dbReference type="GO" id="GO:0008840">
    <property type="term" value="F:4-hydroxy-tetrahydrodipicolinate synthase activity"/>
    <property type="evidence" value="ECO:0007669"/>
    <property type="project" value="TreeGrafter"/>
</dbReference>
<evidence type="ECO:0000256" key="3">
    <source>
        <dbReference type="ARBA" id="ARBA00007592"/>
    </source>
</evidence>